<comment type="caution">
    <text evidence="2">The sequence shown here is derived from an EMBL/GenBank/DDBJ whole genome shotgun (WGS) entry which is preliminary data.</text>
</comment>
<protein>
    <submittedName>
        <fullName evidence="2">Uncharacterized protein</fullName>
    </submittedName>
</protein>
<evidence type="ECO:0000313" key="2">
    <source>
        <dbReference type="EMBL" id="RRT54951.1"/>
    </source>
</evidence>
<evidence type="ECO:0000256" key="1">
    <source>
        <dbReference type="SAM" id="MobiDB-lite"/>
    </source>
</evidence>
<accession>A0A426YTF7</accession>
<feature type="region of interest" description="Disordered" evidence="1">
    <location>
        <begin position="1"/>
        <end position="63"/>
    </location>
</feature>
<name>A0A426YTF7_ENSVE</name>
<proteinExistence type="predicted"/>
<feature type="compositionally biased region" description="Gly residues" evidence="1">
    <location>
        <begin position="50"/>
        <end position="59"/>
    </location>
</feature>
<dbReference type="AlphaFoldDB" id="A0A426YTF7"/>
<sequence>MKGLHDRSRTNHTTGSHHNDNIATRGDINNHDNVAERERRGQQRGDVGEGDLGGKGGKCSSGKQGQWLLQRVMARLGATTAASGEVAVRAGTNGGGDLHGP</sequence>
<organism evidence="2 3">
    <name type="scientific">Ensete ventricosum</name>
    <name type="common">Abyssinian banana</name>
    <name type="synonym">Musa ensete</name>
    <dbReference type="NCBI Taxonomy" id="4639"/>
    <lineage>
        <taxon>Eukaryota</taxon>
        <taxon>Viridiplantae</taxon>
        <taxon>Streptophyta</taxon>
        <taxon>Embryophyta</taxon>
        <taxon>Tracheophyta</taxon>
        <taxon>Spermatophyta</taxon>
        <taxon>Magnoliopsida</taxon>
        <taxon>Liliopsida</taxon>
        <taxon>Zingiberales</taxon>
        <taxon>Musaceae</taxon>
        <taxon>Ensete</taxon>
    </lineage>
</organism>
<dbReference type="Proteomes" id="UP000287651">
    <property type="component" value="Unassembled WGS sequence"/>
</dbReference>
<evidence type="ECO:0000313" key="3">
    <source>
        <dbReference type="Proteomes" id="UP000287651"/>
    </source>
</evidence>
<reference evidence="2 3" key="1">
    <citation type="journal article" date="2014" name="Agronomy (Basel)">
        <title>A Draft Genome Sequence for Ensete ventricosum, the Drought-Tolerant Tree Against Hunger.</title>
        <authorList>
            <person name="Harrison J."/>
            <person name="Moore K.A."/>
            <person name="Paszkiewicz K."/>
            <person name="Jones T."/>
            <person name="Grant M."/>
            <person name="Ambacheew D."/>
            <person name="Muzemil S."/>
            <person name="Studholme D.J."/>
        </authorList>
    </citation>
    <scope>NUCLEOTIDE SEQUENCE [LARGE SCALE GENOMIC DNA]</scope>
</reference>
<dbReference type="EMBL" id="AMZH03010332">
    <property type="protein sequence ID" value="RRT54951.1"/>
    <property type="molecule type" value="Genomic_DNA"/>
</dbReference>
<gene>
    <name evidence="2" type="ORF">B296_00032701</name>
</gene>
<feature type="compositionally biased region" description="Basic and acidic residues" evidence="1">
    <location>
        <begin position="28"/>
        <end position="47"/>
    </location>
</feature>